<evidence type="ECO:0000259" key="3">
    <source>
        <dbReference type="PROSITE" id="PS50222"/>
    </source>
</evidence>
<organism evidence="4 5">
    <name type="scientific">Holothuria leucospilota</name>
    <name type="common">Black long sea cucumber</name>
    <name type="synonym">Mertensiothuria leucospilota</name>
    <dbReference type="NCBI Taxonomy" id="206669"/>
    <lineage>
        <taxon>Eukaryota</taxon>
        <taxon>Metazoa</taxon>
        <taxon>Echinodermata</taxon>
        <taxon>Eleutherozoa</taxon>
        <taxon>Echinozoa</taxon>
        <taxon>Holothuroidea</taxon>
        <taxon>Aspidochirotacea</taxon>
        <taxon>Aspidochirotida</taxon>
        <taxon>Holothuriidae</taxon>
        <taxon>Holothuria</taxon>
    </lineage>
</organism>
<feature type="region of interest" description="Disordered" evidence="2">
    <location>
        <begin position="763"/>
        <end position="784"/>
    </location>
</feature>
<keyword evidence="1" id="KW-0106">Calcium</keyword>
<protein>
    <submittedName>
        <fullName evidence="4">EF-hand calcium-binding domain-containing protein 6</fullName>
    </submittedName>
</protein>
<dbReference type="SMART" id="SM00054">
    <property type="entry name" value="EFh"/>
    <property type="match status" value="6"/>
</dbReference>
<feature type="domain" description="EF-hand" evidence="3">
    <location>
        <begin position="798"/>
        <end position="833"/>
    </location>
</feature>
<dbReference type="PANTHER" id="PTHR20875:SF5">
    <property type="entry name" value="EF-HAND DOMAIN-CONTAINING PROTEIN"/>
    <property type="match status" value="1"/>
</dbReference>
<dbReference type="PROSITE" id="PS50222">
    <property type="entry name" value="EF_HAND_2"/>
    <property type="match status" value="4"/>
</dbReference>
<dbReference type="AlphaFoldDB" id="A0A9Q1H219"/>
<dbReference type="PANTHER" id="PTHR20875">
    <property type="entry name" value="EF-HAND CALCIUM-BINDING DOMAIN-CONTAINING PROTEIN 6-RELATED"/>
    <property type="match status" value="1"/>
</dbReference>
<name>A0A9Q1H219_HOLLE</name>
<accession>A0A9Q1H219</accession>
<feature type="domain" description="EF-hand" evidence="3">
    <location>
        <begin position="911"/>
        <end position="946"/>
    </location>
</feature>
<dbReference type="PROSITE" id="PS00018">
    <property type="entry name" value="EF_HAND_1"/>
    <property type="match status" value="2"/>
</dbReference>
<sequence>MAAPAVQAQRPQSVGRPPNLPVIEHPMARLGSKKHLNIIGSNQGGLVSDTSMHFDLEEGHQDDFEQGGASLPSLREKKHTRNPTWPAEQNRRSTVDVIIRRRQDPEKLYNIIRDRLSSHFNVFQQQFRANDPQGRGAISKGAFSRVLYHLIGFVAMEDVGKLLDWLGINSADGISFNQFVSAFRDSETSSQRWVYTPLTPKETPSRSKAPFLEDHLRKPVQDENLDYITASYANAFLKEKCKHSDFDLRDHLLDSCFEPGALILAPQLEQCLESLGVPIDDEEMEILWSRYDLQNTGAVDAAWFFEQIGLDKFGRYLPRVRTATPRTSRSWGIPSVFKNDVVESPLPERQTPRVPSRSARTPSPDQPRPPSTDVISSLTRKMEQTYFSMLMSCEHFDYNHNGMMSKAQLKEILREYGIPMYPFDMEQLLERCNLRRKDQYVSYKDFLHKFMIRSPQGIAHRVIMDPQHSFTNRVATPAGNLSAEDAEAKLVEMLHKDFLKLLGTFQAIDPHTLHLVTQNQFRDAINKVFNMKVTNQQFHQLLHEVGTTPEGLVPYPEFLAIFNKKRYPAPNFHNNSKLPEEIEADRHSPVVQKEAVEAAVVPIEYPPVQRQPDKVAVRADEILDRRRGVMEGRFRAVHQIANIVEEKLKYNRLEAKEAFEKLDAKKTGRISRTQLHYWLQELGLVLHPTELQNLWRALRTGRDGLVHQGELLEFFTRAERRKPLLGWLLNVNVLSIIPTDQQAAMKRFRNTFNDLPDYHNGLRRSKFNLPRDEPTTQRDSLGSPNLDILGKIRPQVVKHWDELKEILRDLDPDGYGTVDIQEFRNVCHYMKFPLSEEQLTKLCQQFDFNRNSQFHYLQFMQMFAPTSVPAERHHSTKYDKNVHKIVYHSSKGVVEESVGSVLQKINKQLMKEWKNLRRAFKQADQDKNGYLDVVEFKTCIRKIIKDIKEDDLFYVLSELDANMDGKISYDEFLTHFQGA</sequence>
<proteinExistence type="predicted"/>
<gene>
    <name evidence="4" type="ORF">HOLleu_25763</name>
</gene>
<dbReference type="CDD" id="cd00051">
    <property type="entry name" value="EFh"/>
    <property type="match status" value="1"/>
</dbReference>
<feature type="domain" description="EF-hand" evidence="3">
    <location>
        <begin position="947"/>
        <end position="979"/>
    </location>
</feature>
<evidence type="ECO:0000313" key="4">
    <source>
        <dbReference type="EMBL" id="KAJ8032277.1"/>
    </source>
</evidence>
<dbReference type="Proteomes" id="UP001152320">
    <property type="component" value="Chromosome 12"/>
</dbReference>
<dbReference type="EMBL" id="JAIZAY010000012">
    <property type="protein sequence ID" value="KAJ8032277.1"/>
    <property type="molecule type" value="Genomic_DNA"/>
</dbReference>
<reference evidence="4" key="1">
    <citation type="submission" date="2021-10" db="EMBL/GenBank/DDBJ databases">
        <title>Tropical sea cucumber genome reveals ecological adaptation and Cuvierian tubules defense mechanism.</title>
        <authorList>
            <person name="Chen T."/>
        </authorList>
    </citation>
    <scope>NUCLEOTIDE SEQUENCE</scope>
    <source>
        <strain evidence="4">Nanhai2018</strain>
        <tissue evidence="4">Muscle</tissue>
    </source>
</reference>
<dbReference type="SUPFAM" id="SSF47473">
    <property type="entry name" value="EF-hand"/>
    <property type="match status" value="3"/>
</dbReference>
<dbReference type="GO" id="GO:0005509">
    <property type="term" value="F:calcium ion binding"/>
    <property type="evidence" value="ECO:0007669"/>
    <property type="project" value="InterPro"/>
</dbReference>
<feature type="region of interest" description="Disordered" evidence="2">
    <location>
        <begin position="62"/>
        <end position="89"/>
    </location>
</feature>
<evidence type="ECO:0000256" key="2">
    <source>
        <dbReference type="SAM" id="MobiDB-lite"/>
    </source>
</evidence>
<dbReference type="InterPro" id="IPR011992">
    <property type="entry name" value="EF-hand-dom_pair"/>
</dbReference>
<evidence type="ECO:0000313" key="5">
    <source>
        <dbReference type="Proteomes" id="UP001152320"/>
    </source>
</evidence>
<dbReference type="InterPro" id="IPR002048">
    <property type="entry name" value="EF_hand_dom"/>
</dbReference>
<evidence type="ECO:0000256" key="1">
    <source>
        <dbReference type="ARBA" id="ARBA00022837"/>
    </source>
</evidence>
<dbReference type="InterPro" id="IPR052603">
    <property type="entry name" value="EFCB6"/>
</dbReference>
<feature type="region of interest" description="Disordered" evidence="2">
    <location>
        <begin position="342"/>
        <end position="375"/>
    </location>
</feature>
<keyword evidence="5" id="KW-1185">Reference proteome</keyword>
<dbReference type="Pfam" id="PF13499">
    <property type="entry name" value="EF-hand_7"/>
    <property type="match status" value="2"/>
</dbReference>
<feature type="region of interest" description="Disordered" evidence="2">
    <location>
        <begin position="1"/>
        <end position="20"/>
    </location>
</feature>
<dbReference type="InterPro" id="IPR018247">
    <property type="entry name" value="EF_Hand_1_Ca_BS"/>
</dbReference>
<comment type="caution">
    <text evidence="4">The sequence shown here is derived from an EMBL/GenBank/DDBJ whole genome shotgun (WGS) entry which is preliminary data.</text>
</comment>
<dbReference type="OrthoDB" id="26525at2759"/>
<feature type="domain" description="EF-hand" evidence="3">
    <location>
        <begin position="650"/>
        <end position="685"/>
    </location>
</feature>
<dbReference type="Gene3D" id="1.10.238.10">
    <property type="entry name" value="EF-hand"/>
    <property type="match status" value="6"/>
</dbReference>